<name>A0ABN3YB86_9ACTN</name>
<dbReference type="EMBL" id="BAAAWD010000015">
    <property type="protein sequence ID" value="GAA3024510.1"/>
    <property type="molecule type" value="Genomic_DNA"/>
</dbReference>
<gene>
    <name evidence="1" type="ORF">GCM10017559_57550</name>
</gene>
<evidence type="ECO:0000313" key="2">
    <source>
        <dbReference type="Proteomes" id="UP001499930"/>
    </source>
</evidence>
<organism evidence="1 2">
    <name type="scientific">Streptosporangium longisporum</name>
    <dbReference type="NCBI Taxonomy" id="46187"/>
    <lineage>
        <taxon>Bacteria</taxon>
        <taxon>Bacillati</taxon>
        <taxon>Actinomycetota</taxon>
        <taxon>Actinomycetes</taxon>
        <taxon>Streptosporangiales</taxon>
        <taxon>Streptosporangiaceae</taxon>
        <taxon>Streptosporangium</taxon>
    </lineage>
</organism>
<sequence>MTSATFVVPTAPVVPVIPAAHEVPEALAAASPGGHIIGLIMAEMIKV</sequence>
<proteinExistence type="predicted"/>
<evidence type="ECO:0000313" key="1">
    <source>
        <dbReference type="EMBL" id="GAA3024510.1"/>
    </source>
</evidence>
<accession>A0ABN3YB86</accession>
<reference evidence="1 2" key="1">
    <citation type="journal article" date="2019" name="Int. J. Syst. Evol. Microbiol.">
        <title>The Global Catalogue of Microorganisms (GCM) 10K type strain sequencing project: providing services to taxonomists for standard genome sequencing and annotation.</title>
        <authorList>
            <consortium name="The Broad Institute Genomics Platform"/>
            <consortium name="The Broad Institute Genome Sequencing Center for Infectious Disease"/>
            <person name="Wu L."/>
            <person name="Ma J."/>
        </authorList>
    </citation>
    <scope>NUCLEOTIDE SEQUENCE [LARGE SCALE GENOMIC DNA]</scope>
    <source>
        <strain evidence="1 2">JCM 3106</strain>
    </source>
</reference>
<protein>
    <submittedName>
        <fullName evidence="1">Uncharacterized protein</fullName>
    </submittedName>
</protein>
<comment type="caution">
    <text evidence="1">The sequence shown here is derived from an EMBL/GenBank/DDBJ whole genome shotgun (WGS) entry which is preliminary data.</text>
</comment>
<dbReference type="Proteomes" id="UP001499930">
    <property type="component" value="Unassembled WGS sequence"/>
</dbReference>
<keyword evidence="2" id="KW-1185">Reference proteome</keyword>